<keyword evidence="6" id="KW-1185">Reference proteome</keyword>
<dbReference type="SMART" id="SM01387">
    <property type="entry name" value="Ribosomal_S15"/>
    <property type="match status" value="1"/>
</dbReference>
<keyword evidence="3" id="KW-0687">Ribonucleoprotein</keyword>
<dbReference type="GO" id="GO:0006412">
    <property type="term" value="P:translation"/>
    <property type="evidence" value="ECO:0007669"/>
    <property type="project" value="InterPro"/>
</dbReference>
<dbReference type="InParanoid" id="A0A136JH06"/>
<reference evidence="6" key="1">
    <citation type="submission" date="2016-02" db="EMBL/GenBank/DDBJ databases">
        <title>Draft genome sequence of Microdochium bolleyi, a fungal endophyte of beachgrass.</title>
        <authorList>
            <consortium name="DOE Joint Genome Institute"/>
            <person name="David A.S."/>
            <person name="May G."/>
            <person name="Haridas S."/>
            <person name="Lim J."/>
            <person name="Wang M."/>
            <person name="Labutti K."/>
            <person name="Lipzen A."/>
            <person name="Barry K."/>
            <person name="Grigoriev I.V."/>
        </authorList>
    </citation>
    <scope>NUCLEOTIDE SEQUENCE [LARGE SCALE GENOMIC DNA]</scope>
    <source>
        <strain evidence="6">J235TASD1</strain>
    </source>
</reference>
<dbReference type="GO" id="GO:0003735">
    <property type="term" value="F:structural constituent of ribosome"/>
    <property type="evidence" value="ECO:0007669"/>
    <property type="project" value="InterPro"/>
</dbReference>
<dbReference type="Gene3D" id="1.10.287.10">
    <property type="entry name" value="S15/NS1, RNA-binding"/>
    <property type="match status" value="1"/>
</dbReference>
<dbReference type="SUPFAM" id="SSF47060">
    <property type="entry name" value="S15/NS1 RNA-binding domain"/>
    <property type="match status" value="1"/>
</dbReference>
<dbReference type="GO" id="GO:0005840">
    <property type="term" value="C:ribosome"/>
    <property type="evidence" value="ECO:0007669"/>
    <property type="project" value="UniProtKB-KW"/>
</dbReference>
<evidence type="ECO:0000256" key="3">
    <source>
        <dbReference type="ARBA" id="ARBA00023274"/>
    </source>
</evidence>
<dbReference type="PANTHER" id="PTHR23321">
    <property type="entry name" value="RIBOSOMAL PROTEIN S15, BACTERIAL AND ORGANELLAR"/>
    <property type="match status" value="1"/>
</dbReference>
<dbReference type="Pfam" id="PF00312">
    <property type="entry name" value="Ribosomal_S15"/>
    <property type="match status" value="1"/>
</dbReference>
<dbReference type="InterPro" id="IPR000589">
    <property type="entry name" value="Ribosomal_uS15"/>
</dbReference>
<accession>A0A136JH06</accession>
<feature type="compositionally biased region" description="Polar residues" evidence="4">
    <location>
        <begin position="97"/>
        <end position="106"/>
    </location>
</feature>
<evidence type="ECO:0000313" key="6">
    <source>
        <dbReference type="Proteomes" id="UP000070501"/>
    </source>
</evidence>
<dbReference type="Proteomes" id="UP000070501">
    <property type="component" value="Unassembled WGS sequence"/>
</dbReference>
<dbReference type="STRING" id="196109.A0A136JH06"/>
<dbReference type="CDD" id="cd00353">
    <property type="entry name" value="Ribosomal_S15p_S13e"/>
    <property type="match status" value="1"/>
</dbReference>
<feature type="region of interest" description="Disordered" evidence="4">
    <location>
        <begin position="90"/>
        <end position="118"/>
    </location>
</feature>
<name>A0A136JH06_9PEZI</name>
<dbReference type="PANTHER" id="PTHR23321:SF26">
    <property type="entry name" value="SMALL RIBOSOMAL SUBUNIT PROTEIN US15M"/>
    <property type="match status" value="1"/>
</dbReference>
<organism evidence="5 6">
    <name type="scientific">Microdochium bolleyi</name>
    <dbReference type="NCBI Taxonomy" id="196109"/>
    <lineage>
        <taxon>Eukaryota</taxon>
        <taxon>Fungi</taxon>
        <taxon>Dikarya</taxon>
        <taxon>Ascomycota</taxon>
        <taxon>Pezizomycotina</taxon>
        <taxon>Sordariomycetes</taxon>
        <taxon>Xylariomycetidae</taxon>
        <taxon>Xylariales</taxon>
        <taxon>Microdochiaceae</taxon>
        <taxon>Microdochium</taxon>
    </lineage>
</organism>
<dbReference type="OrthoDB" id="441444at2759"/>
<evidence type="ECO:0000313" key="5">
    <source>
        <dbReference type="EMBL" id="KXJ96445.1"/>
    </source>
</evidence>
<dbReference type="GO" id="GO:1990904">
    <property type="term" value="C:ribonucleoprotein complex"/>
    <property type="evidence" value="ECO:0007669"/>
    <property type="project" value="UniProtKB-KW"/>
</dbReference>
<comment type="similarity">
    <text evidence="1">Belongs to the universal ribosomal protein uS15 family.</text>
</comment>
<dbReference type="AlphaFoldDB" id="A0A136JH06"/>
<proteinExistence type="inferred from homology"/>
<dbReference type="EMBL" id="KQ964245">
    <property type="protein sequence ID" value="KXJ96445.1"/>
    <property type="molecule type" value="Genomic_DNA"/>
</dbReference>
<dbReference type="InterPro" id="IPR005290">
    <property type="entry name" value="Ribosomal_uS15_bac-type"/>
</dbReference>
<feature type="region of interest" description="Disordered" evidence="4">
    <location>
        <begin position="208"/>
        <end position="230"/>
    </location>
</feature>
<dbReference type="InterPro" id="IPR009068">
    <property type="entry name" value="uS15_NS1_RNA-bd_sf"/>
</dbReference>
<sequence length="312" mass="35262">MPPRINGVQRLSSLQLCLRPAITPTVTLPHTQTASLTTEEKRRIRKQEPHRWAQMQQRKQAHNEIKEKIAAARRATWGDPVRGVTTSFIESLPSAGQAPTSTSASETAGEPQALPTSPHILNNMLHKSEVEQAIQNAYALAKPVESFLGASVDPAKIEQDYRKHEENHARAAEAVRRITSLEHASAKDRQHANIRRCIETFGRHNTDLTLRPKPLSRGQPDAEKPIRGGLDTGSSEVQIAILTTKIQALASELEQNRGYKDKMNKRNLRLLAHRRQRLLRYMEKKERGSDRWHHMLQTLGLTPASWKEQITL</sequence>
<keyword evidence="2" id="KW-0689">Ribosomal protein</keyword>
<evidence type="ECO:0000256" key="1">
    <source>
        <dbReference type="ARBA" id="ARBA00008434"/>
    </source>
</evidence>
<protein>
    <recommendedName>
        <fullName evidence="7">Ribosomal protein S15</fullName>
    </recommendedName>
</protein>
<evidence type="ECO:0000256" key="4">
    <source>
        <dbReference type="SAM" id="MobiDB-lite"/>
    </source>
</evidence>
<evidence type="ECO:0000256" key="2">
    <source>
        <dbReference type="ARBA" id="ARBA00022980"/>
    </source>
</evidence>
<evidence type="ECO:0008006" key="7">
    <source>
        <dbReference type="Google" id="ProtNLM"/>
    </source>
</evidence>
<gene>
    <name evidence="5" type="ORF">Micbo1qcDRAFT_191213</name>
</gene>
<dbReference type="GO" id="GO:0005737">
    <property type="term" value="C:cytoplasm"/>
    <property type="evidence" value="ECO:0007669"/>
    <property type="project" value="UniProtKB-ARBA"/>
</dbReference>